<dbReference type="STRING" id="1182543.W9WJV9"/>
<keyword evidence="2" id="KW-1185">Reference proteome</keyword>
<organism evidence="1 2">
    <name type="scientific">Cladophialophora psammophila CBS 110553</name>
    <dbReference type="NCBI Taxonomy" id="1182543"/>
    <lineage>
        <taxon>Eukaryota</taxon>
        <taxon>Fungi</taxon>
        <taxon>Dikarya</taxon>
        <taxon>Ascomycota</taxon>
        <taxon>Pezizomycotina</taxon>
        <taxon>Eurotiomycetes</taxon>
        <taxon>Chaetothyriomycetidae</taxon>
        <taxon>Chaetothyriales</taxon>
        <taxon>Herpotrichiellaceae</taxon>
        <taxon>Cladophialophora</taxon>
    </lineage>
</organism>
<evidence type="ECO:0000313" key="2">
    <source>
        <dbReference type="Proteomes" id="UP000019471"/>
    </source>
</evidence>
<dbReference type="EMBL" id="AMGX01000013">
    <property type="protein sequence ID" value="EXJ68412.1"/>
    <property type="molecule type" value="Genomic_DNA"/>
</dbReference>
<gene>
    <name evidence="1" type="ORF">A1O5_08204</name>
</gene>
<evidence type="ECO:0000313" key="1">
    <source>
        <dbReference type="EMBL" id="EXJ68412.1"/>
    </source>
</evidence>
<accession>W9WJV9</accession>
<sequence length="171" mass="18682">MSILAIPCTSQGRSFCQRSSRWQPVCASLLGIDNVRSIDNPEGGIVAFNCVYPDTRLYQVNVEAFANDLAEYPDGNSFVLSTKDNSLDPVVTVTLQKVTENAHGKPLPNLLTEVSEPLTMAITKKTAQDNILADQAMADDDFDFALGGDSDYECFQVFKDIPGLLADTVRQ</sequence>
<dbReference type="RefSeq" id="XP_007746978.1">
    <property type="nucleotide sequence ID" value="XM_007748788.1"/>
</dbReference>
<dbReference type="AlphaFoldDB" id="W9WJV9"/>
<proteinExistence type="predicted"/>
<name>W9WJV9_9EURO</name>
<protein>
    <submittedName>
        <fullName evidence="1">Uncharacterized protein</fullName>
    </submittedName>
</protein>
<dbReference type="GeneID" id="19192905"/>
<dbReference type="Proteomes" id="UP000019471">
    <property type="component" value="Unassembled WGS sequence"/>
</dbReference>
<comment type="caution">
    <text evidence="1">The sequence shown here is derived from an EMBL/GenBank/DDBJ whole genome shotgun (WGS) entry which is preliminary data.</text>
</comment>
<reference evidence="1 2" key="1">
    <citation type="submission" date="2013-03" db="EMBL/GenBank/DDBJ databases">
        <title>The Genome Sequence of Cladophialophora psammophila CBS 110553.</title>
        <authorList>
            <consortium name="The Broad Institute Genomics Platform"/>
            <person name="Cuomo C."/>
            <person name="de Hoog S."/>
            <person name="Gorbushina A."/>
            <person name="Walker B."/>
            <person name="Young S.K."/>
            <person name="Zeng Q."/>
            <person name="Gargeya S."/>
            <person name="Fitzgerald M."/>
            <person name="Haas B."/>
            <person name="Abouelleil A."/>
            <person name="Allen A.W."/>
            <person name="Alvarado L."/>
            <person name="Arachchi H.M."/>
            <person name="Berlin A.M."/>
            <person name="Chapman S.B."/>
            <person name="Gainer-Dewar J."/>
            <person name="Goldberg J."/>
            <person name="Griggs A."/>
            <person name="Gujja S."/>
            <person name="Hansen M."/>
            <person name="Howarth C."/>
            <person name="Imamovic A."/>
            <person name="Ireland A."/>
            <person name="Larimer J."/>
            <person name="McCowan C."/>
            <person name="Murphy C."/>
            <person name="Pearson M."/>
            <person name="Poon T.W."/>
            <person name="Priest M."/>
            <person name="Roberts A."/>
            <person name="Saif S."/>
            <person name="Shea T."/>
            <person name="Sisk P."/>
            <person name="Sykes S."/>
            <person name="Wortman J."/>
            <person name="Nusbaum C."/>
            <person name="Birren B."/>
        </authorList>
    </citation>
    <scope>NUCLEOTIDE SEQUENCE [LARGE SCALE GENOMIC DNA]</scope>
    <source>
        <strain evidence="1 2">CBS 110553</strain>
    </source>
</reference>
<dbReference type="OrthoDB" id="109543at2759"/>
<dbReference type="HOGENOM" id="CLU_1562734_0_0_1"/>